<keyword evidence="2" id="KW-1185">Reference proteome</keyword>
<evidence type="ECO:0000313" key="1">
    <source>
        <dbReference type="EMBL" id="MFC3492579.1"/>
    </source>
</evidence>
<evidence type="ECO:0008006" key="3">
    <source>
        <dbReference type="Google" id="ProtNLM"/>
    </source>
</evidence>
<evidence type="ECO:0000313" key="2">
    <source>
        <dbReference type="Proteomes" id="UP001595712"/>
    </source>
</evidence>
<protein>
    <recommendedName>
        <fullName evidence="3">TROVE domain-containing protein</fullName>
    </recommendedName>
</protein>
<accession>A0ABV7PVG5</accession>
<dbReference type="RefSeq" id="WP_387973435.1">
    <property type="nucleotide sequence ID" value="NZ_JBHRWO010000008.1"/>
</dbReference>
<name>A0ABV7PVG5_9ACTN</name>
<dbReference type="Proteomes" id="UP001595712">
    <property type="component" value="Unassembled WGS sequence"/>
</dbReference>
<sequence>MPRPVPGPGALVWYIQTGDRDARITYRDLPEKERLEYRDTVNRVYANAIAHHFGEAPDDDEIDDLIERLAERHPQYAGGINIVLRSLVERSRRLISPRQTLTAKHLIIREIAKLHPGFRERADQIVEEASRHPLPAGVQEEAAASALNASFSGVDPERVVSLMIGLDCSLVSIELLRGAERMGGRSIAACIVRAWVIAERQRWSHAKLLGMYDSIPEPGSGATRGDRFLSEAYSPSRLVRATVDPYGRLRSVTFMRNGLFGDDGRYGLAAEIRMAIDGAQAALKASL</sequence>
<comment type="caution">
    <text evidence="1">The sequence shown here is derived from an EMBL/GenBank/DDBJ whole genome shotgun (WGS) entry which is preliminary data.</text>
</comment>
<proteinExistence type="predicted"/>
<gene>
    <name evidence="1" type="ORF">ACFO8M_08785</name>
</gene>
<dbReference type="EMBL" id="JBHRWO010000008">
    <property type="protein sequence ID" value="MFC3492579.1"/>
    <property type="molecule type" value="Genomic_DNA"/>
</dbReference>
<organism evidence="1 2">
    <name type="scientific">Glycomyces rhizosphaerae</name>
    <dbReference type="NCBI Taxonomy" id="2054422"/>
    <lineage>
        <taxon>Bacteria</taxon>
        <taxon>Bacillati</taxon>
        <taxon>Actinomycetota</taxon>
        <taxon>Actinomycetes</taxon>
        <taxon>Glycomycetales</taxon>
        <taxon>Glycomycetaceae</taxon>
        <taxon>Glycomyces</taxon>
    </lineage>
</organism>
<reference evidence="2" key="1">
    <citation type="journal article" date="2019" name="Int. J. Syst. Evol. Microbiol.">
        <title>The Global Catalogue of Microorganisms (GCM) 10K type strain sequencing project: providing services to taxonomists for standard genome sequencing and annotation.</title>
        <authorList>
            <consortium name="The Broad Institute Genomics Platform"/>
            <consortium name="The Broad Institute Genome Sequencing Center for Infectious Disease"/>
            <person name="Wu L."/>
            <person name="Ma J."/>
        </authorList>
    </citation>
    <scope>NUCLEOTIDE SEQUENCE [LARGE SCALE GENOMIC DNA]</scope>
    <source>
        <strain evidence="2">CGMCC 4.7396</strain>
    </source>
</reference>